<dbReference type="RefSeq" id="WP_221252511.1">
    <property type="nucleotide sequence ID" value="NZ_AP024355.1"/>
</dbReference>
<comment type="similarity">
    <text evidence="2">Belongs to the flagella basal body rod proteins family.</text>
</comment>
<keyword evidence="7" id="KW-1185">Reference proteome</keyword>
<sequence>MIKSMDTSVSGLRAMAGKLAVHADNIANAASDGFKKSRTILAETEAGGVTARVEKVQEPGPVIQETSGERELSNVDLAEEAVAIIPTKAFYTANLKVLETSDQMIGSLIDIKG</sequence>
<dbReference type="InterPro" id="IPR010930">
    <property type="entry name" value="Flg_bb/hook_C_dom"/>
</dbReference>
<comment type="subcellular location">
    <subcellularLocation>
        <location evidence="1">Bacterial flagellum basal body</location>
    </subcellularLocation>
</comment>
<dbReference type="Proteomes" id="UP001319827">
    <property type="component" value="Chromosome"/>
</dbReference>
<evidence type="ECO:0000256" key="2">
    <source>
        <dbReference type="ARBA" id="ARBA00009677"/>
    </source>
</evidence>
<dbReference type="InterPro" id="IPR001444">
    <property type="entry name" value="Flag_bb_rod_N"/>
</dbReference>
<dbReference type="PANTHER" id="PTHR30435:SF19">
    <property type="entry name" value="FLAGELLAR BASAL-BODY ROD PROTEIN FLGG"/>
    <property type="match status" value="1"/>
</dbReference>
<protein>
    <recommendedName>
        <fullName evidence="8">Flagellar basal body rod protein</fullName>
    </recommendedName>
</protein>
<reference evidence="6 7" key="2">
    <citation type="journal article" date="2021" name="Int. J. Syst. Evol. Microbiol.">
        <title>Isolation and Polyphasic Characterization of Desulfuromonas versatilis sp. Nov., an Electrogenic Bacteria Capable of Versatile Metabolism Isolated from a Graphene Oxide-Reducing Enrichment Culture.</title>
        <authorList>
            <person name="Xie L."/>
            <person name="Yoshida N."/>
            <person name="Ishii S."/>
            <person name="Meng L."/>
        </authorList>
    </citation>
    <scope>NUCLEOTIDE SEQUENCE [LARGE SCALE GENOMIC DNA]</scope>
    <source>
        <strain evidence="6 7">NIT-T3</strain>
    </source>
</reference>
<evidence type="ECO:0000259" key="5">
    <source>
        <dbReference type="Pfam" id="PF06429"/>
    </source>
</evidence>
<accession>A0ABN6DXX6</accession>
<feature type="domain" description="Flagellar basal body rod protein N-terminal" evidence="4">
    <location>
        <begin position="5"/>
        <end position="35"/>
    </location>
</feature>
<evidence type="ECO:0000313" key="7">
    <source>
        <dbReference type="Proteomes" id="UP001319827"/>
    </source>
</evidence>
<name>A0ABN6DXX6_9BACT</name>
<keyword evidence="3" id="KW-0975">Bacterial flagellum</keyword>
<proteinExistence type="inferred from homology"/>
<dbReference type="EMBL" id="AP024355">
    <property type="protein sequence ID" value="BCR04717.1"/>
    <property type="molecule type" value="Genomic_DNA"/>
</dbReference>
<evidence type="ECO:0000256" key="1">
    <source>
        <dbReference type="ARBA" id="ARBA00004117"/>
    </source>
</evidence>
<feature type="domain" description="Flagellar basal-body/hook protein C-terminal" evidence="5">
    <location>
        <begin position="71"/>
        <end position="110"/>
    </location>
</feature>
<dbReference type="Pfam" id="PF06429">
    <property type="entry name" value="Flg_bbr_C"/>
    <property type="match status" value="1"/>
</dbReference>
<dbReference type="PANTHER" id="PTHR30435">
    <property type="entry name" value="FLAGELLAR PROTEIN"/>
    <property type="match status" value="1"/>
</dbReference>
<evidence type="ECO:0000313" key="6">
    <source>
        <dbReference type="EMBL" id="BCR04717.1"/>
    </source>
</evidence>
<evidence type="ECO:0008006" key="8">
    <source>
        <dbReference type="Google" id="ProtNLM"/>
    </source>
</evidence>
<dbReference type="Pfam" id="PF00460">
    <property type="entry name" value="Flg_bb_rod"/>
    <property type="match status" value="1"/>
</dbReference>
<organism evidence="6 7">
    <name type="scientific">Desulfuromonas versatilis</name>
    <dbReference type="NCBI Taxonomy" id="2802975"/>
    <lineage>
        <taxon>Bacteria</taxon>
        <taxon>Pseudomonadati</taxon>
        <taxon>Thermodesulfobacteriota</taxon>
        <taxon>Desulfuromonadia</taxon>
        <taxon>Desulfuromonadales</taxon>
        <taxon>Desulfuromonadaceae</taxon>
        <taxon>Desulfuromonas</taxon>
    </lineage>
</organism>
<reference evidence="6 7" key="1">
    <citation type="journal article" date="2016" name="C (Basel)">
        <title>Selective Growth of and Electricity Production by Marine Exoelectrogenic Bacteria in Self-Aggregated Hydrogel of Microbially Reduced Graphene Oxide.</title>
        <authorList>
            <person name="Yoshida N."/>
            <person name="Goto Y."/>
            <person name="Miyata Y."/>
        </authorList>
    </citation>
    <scope>NUCLEOTIDE SEQUENCE [LARGE SCALE GENOMIC DNA]</scope>
    <source>
        <strain evidence="6 7">NIT-T3</strain>
    </source>
</reference>
<evidence type="ECO:0000256" key="3">
    <source>
        <dbReference type="ARBA" id="ARBA00023143"/>
    </source>
</evidence>
<gene>
    <name evidence="6" type="ORF">DESUT3_17860</name>
</gene>
<evidence type="ECO:0000259" key="4">
    <source>
        <dbReference type="Pfam" id="PF00460"/>
    </source>
</evidence>